<feature type="compositionally biased region" description="Polar residues" evidence="2">
    <location>
        <begin position="291"/>
        <end position="323"/>
    </location>
</feature>
<dbReference type="InterPro" id="IPR001138">
    <property type="entry name" value="Zn2Cys6_DnaBD"/>
</dbReference>
<evidence type="ECO:0000259" key="3">
    <source>
        <dbReference type="PROSITE" id="PS50048"/>
    </source>
</evidence>
<dbReference type="InterPro" id="IPR036864">
    <property type="entry name" value="Zn2-C6_fun-type_DNA-bd_sf"/>
</dbReference>
<dbReference type="Proteomes" id="UP000033647">
    <property type="component" value="Unassembled WGS sequence"/>
</dbReference>
<reference evidence="4 5" key="1">
    <citation type="submission" date="2015-03" db="EMBL/GenBank/DDBJ databases">
        <title>RNA-seq based gene annotation and comparative genomics of four Zymoseptoria species reveal species-specific pathogenicity related genes and transposable element activity.</title>
        <authorList>
            <person name="Grandaubert J."/>
            <person name="Bhattacharyya A."/>
            <person name="Stukenbrock E.H."/>
        </authorList>
    </citation>
    <scope>NUCLEOTIDE SEQUENCE [LARGE SCALE GENOMIC DNA]</scope>
    <source>
        <strain evidence="4 5">Zb18110</strain>
    </source>
</reference>
<evidence type="ECO:0000313" key="4">
    <source>
        <dbReference type="EMBL" id="KJY00309.1"/>
    </source>
</evidence>
<dbReference type="GO" id="GO:0000981">
    <property type="term" value="F:DNA-binding transcription factor activity, RNA polymerase II-specific"/>
    <property type="evidence" value="ECO:0007669"/>
    <property type="project" value="InterPro"/>
</dbReference>
<proteinExistence type="predicted"/>
<feature type="region of interest" description="Disordered" evidence="2">
    <location>
        <begin position="83"/>
        <end position="105"/>
    </location>
</feature>
<feature type="domain" description="Zn(2)-C6 fungal-type" evidence="3">
    <location>
        <begin position="117"/>
        <end position="146"/>
    </location>
</feature>
<dbReference type="Gene3D" id="4.10.240.10">
    <property type="entry name" value="Zn(2)-C6 fungal-type DNA-binding domain"/>
    <property type="match status" value="1"/>
</dbReference>
<dbReference type="STRING" id="1047168.A0A0F4GST1"/>
<name>A0A0F4GST1_9PEZI</name>
<keyword evidence="1" id="KW-0539">Nucleus</keyword>
<dbReference type="GO" id="GO:0008270">
    <property type="term" value="F:zinc ion binding"/>
    <property type="evidence" value="ECO:0007669"/>
    <property type="project" value="InterPro"/>
</dbReference>
<protein>
    <recommendedName>
        <fullName evidence="3">Zn(2)-C6 fungal-type domain-containing protein</fullName>
    </recommendedName>
</protein>
<dbReference type="PROSITE" id="PS50048">
    <property type="entry name" value="ZN2_CY6_FUNGAL_2"/>
    <property type="match status" value="1"/>
</dbReference>
<dbReference type="CDD" id="cd00067">
    <property type="entry name" value="GAL4"/>
    <property type="match status" value="1"/>
</dbReference>
<dbReference type="PROSITE" id="PS00463">
    <property type="entry name" value="ZN2_CY6_FUNGAL_1"/>
    <property type="match status" value="1"/>
</dbReference>
<dbReference type="SUPFAM" id="SSF57701">
    <property type="entry name" value="Zn2/Cys6 DNA-binding domain"/>
    <property type="match status" value="1"/>
</dbReference>
<evidence type="ECO:0000313" key="5">
    <source>
        <dbReference type="Proteomes" id="UP000033647"/>
    </source>
</evidence>
<dbReference type="Pfam" id="PF00172">
    <property type="entry name" value="Zn_clus"/>
    <property type="match status" value="1"/>
</dbReference>
<feature type="compositionally biased region" description="Basic and acidic residues" evidence="2">
    <location>
        <begin position="255"/>
        <end position="265"/>
    </location>
</feature>
<keyword evidence="5" id="KW-1185">Reference proteome</keyword>
<comment type="caution">
    <text evidence="4">The sequence shown here is derived from an EMBL/GenBank/DDBJ whole genome shotgun (WGS) entry which is preliminary data.</text>
</comment>
<dbReference type="AlphaFoldDB" id="A0A0F4GST1"/>
<dbReference type="FunFam" id="4.10.240.10:FF:000013">
    <property type="entry name" value="C6 transcription factor, putative"/>
    <property type="match status" value="1"/>
</dbReference>
<organism evidence="4 5">
    <name type="scientific">Zymoseptoria brevis</name>
    <dbReference type="NCBI Taxonomy" id="1047168"/>
    <lineage>
        <taxon>Eukaryota</taxon>
        <taxon>Fungi</taxon>
        <taxon>Dikarya</taxon>
        <taxon>Ascomycota</taxon>
        <taxon>Pezizomycotina</taxon>
        <taxon>Dothideomycetes</taxon>
        <taxon>Dothideomycetidae</taxon>
        <taxon>Mycosphaerellales</taxon>
        <taxon>Mycosphaerellaceae</taxon>
        <taxon>Zymoseptoria</taxon>
    </lineage>
</organism>
<sequence>MARSWHCPRPHQSQRTFDISKRLRSRPISLLFQPHWSSLTWLLHPQGSMCTSTPDDNNSTSFAMSHRGQLHCVNTVSYHSHTMAPSAHSPATKLGHISRTASQDSTTDGIRKRVCKACDRCRLKKSKCDGSSPCSRCRTDNAICVFGERKKSNDKVYPKGYVEMLEQQQAQLVSGLQEIYRRMQAAGAWTGSTLSESDNGQPLTHDILKALGLLESKNDGSGDVEMFEEDPSKLQSRLISEGAGFAARRGSLSSDSEHSQHEAYQSKRQSAAYSSYDARPQLFRDSFHFSGPNSPIEQQSPRSNPRLSQHQSQHSPARTSSPLSHDPQLYQAEWAYPSQHAQQTTIQSTYMIQPPTPYEEPANENMPNMSFGGWDPTSSYDLSMGGLSMYQTALSQGFLPKVHQDTSLGMTPLDPMIDLEFSQFVQVSS</sequence>
<evidence type="ECO:0000256" key="2">
    <source>
        <dbReference type="SAM" id="MobiDB-lite"/>
    </source>
</evidence>
<gene>
    <name evidence="4" type="ORF">TI39_contig336g00031</name>
</gene>
<dbReference type="PANTHER" id="PTHR47655:SF3">
    <property type="entry name" value="ZN(II)2CYS6 TRANSCRIPTION FACTOR (EUROFUNG)"/>
    <property type="match status" value="1"/>
</dbReference>
<dbReference type="EMBL" id="LAFY01000328">
    <property type="protein sequence ID" value="KJY00309.1"/>
    <property type="molecule type" value="Genomic_DNA"/>
</dbReference>
<evidence type="ECO:0000256" key="1">
    <source>
        <dbReference type="ARBA" id="ARBA00023242"/>
    </source>
</evidence>
<dbReference type="InterPro" id="IPR052783">
    <property type="entry name" value="Metabolic/Drug-Res_Regulator"/>
</dbReference>
<dbReference type="SMART" id="SM00066">
    <property type="entry name" value="GAL4"/>
    <property type="match status" value="1"/>
</dbReference>
<feature type="region of interest" description="Disordered" evidence="2">
    <location>
        <begin position="248"/>
        <end position="325"/>
    </location>
</feature>
<dbReference type="OrthoDB" id="4151048at2759"/>
<accession>A0A0F4GST1</accession>
<dbReference type="PANTHER" id="PTHR47655">
    <property type="entry name" value="QUINIC ACID UTILIZATION ACTIVATOR"/>
    <property type="match status" value="1"/>
</dbReference>